<evidence type="ECO:0008006" key="3">
    <source>
        <dbReference type="Google" id="ProtNLM"/>
    </source>
</evidence>
<sequence length="168" mass="18747">MTDSITIDKYVTELKQKSKDCEFGSTESDMIRDKIAFSISDQRLKERLLRETNLTLEKTVDICRAAEAAENATTLPQCACLNKKTKSKHERNVTIDSLFIGSVEINEACSSVQKAWYMDVDTGNTTVKFKLDSGAEAKIMPLNIFRSLHKTALLQPTSTMLVAYGGQN</sequence>
<keyword evidence="2" id="KW-1185">Reference proteome</keyword>
<proteinExistence type="predicted"/>
<name>A0ABR3MVF1_9TELE</name>
<accession>A0ABR3MVF1</accession>
<gene>
    <name evidence="1" type="ORF">QQF64_033952</name>
</gene>
<protein>
    <recommendedName>
        <fullName evidence="3">Peptidase A2 domain-containing protein</fullName>
    </recommendedName>
</protein>
<dbReference type="Proteomes" id="UP001558613">
    <property type="component" value="Unassembled WGS sequence"/>
</dbReference>
<dbReference type="EMBL" id="JAYMGO010000009">
    <property type="protein sequence ID" value="KAL1268589.1"/>
    <property type="molecule type" value="Genomic_DNA"/>
</dbReference>
<evidence type="ECO:0000313" key="1">
    <source>
        <dbReference type="EMBL" id="KAL1268589.1"/>
    </source>
</evidence>
<comment type="caution">
    <text evidence="1">The sequence shown here is derived from an EMBL/GenBank/DDBJ whole genome shotgun (WGS) entry which is preliminary data.</text>
</comment>
<organism evidence="1 2">
    <name type="scientific">Cirrhinus molitorella</name>
    <name type="common">mud carp</name>
    <dbReference type="NCBI Taxonomy" id="172907"/>
    <lineage>
        <taxon>Eukaryota</taxon>
        <taxon>Metazoa</taxon>
        <taxon>Chordata</taxon>
        <taxon>Craniata</taxon>
        <taxon>Vertebrata</taxon>
        <taxon>Euteleostomi</taxon>
        <taxon>Actinopterygii</taxon>
        <taxon>Neopterygii</taxon>
        <taxon>Teleostei</taxon>
        <taxon>Ostariophysi</taxon>
        <taxon>Cypriniformes</taxon>
        <taxon>Cyprinidae</taxon>
        <taxon>Labeoninae</taxon>
        <taxon>Labeonini</taxon>
        <taxon>Cirrhinus</taxon>
    </lineage>
</organism>
<dbReference type="PANTHER" id="PTHR33198">
    <property type="entry name" value="ANK_REP_REGION DOMAIN-CONTAINING PROTEIN-RELATED"/>
    <property type="match status" value="1"/>
</dbReference>
<reference evidence="1 2" key="1">
    <citation type="submission" date="2023-09" db="EMBL/GenBank/DDBJ databases">
        <authorList>
            <person name="Wang M."/>
        </authorList>
    </citation>
    <scope>NUCLEOTIDE SEQUENCE [LARGE SCALE GENOMIC DNA]</scope>
    <source>
        <strain evidence="1">GT-2023</strain>
        <tissue evidence="1">Liver</tissue>
    </source>
</reference>
<dbReference type="PANTHER" id="PTHR33198:SF20">
    <property type="entry name" value="RETROTRANSPOSON GAG DOMAIN-CONTAINING PROTEIN"/>
    <property type="match status" value="1"/>
</dbReference>
<evidence type="ECO:0000313" key="2">
    <source>
        <dbReference type="Proteomes" id="UP001558613"/>
    </source>
</evidence>